<comment type="caution">
    <text evidence="2">The sequence shown here is derived from an EMBL/GenBank/DDBJ whole genome shotgun (WGS) entry which is preliminary data.</text>
</comment>
<keyword evidence="3" id="KW-1185">Reference proteome</keyword>
<keyword evidence="1" id="KW-1133">Transmembrane helix</keyword>
<reference evidence="2 3" key="1">
    <citation type="journal article" date="2021" name="Sci. Rep.">
        <title>The distribution of antibiotic resistance genes in chicken gut microbiota commensals.</title>
        <authorList>
            <person name="Juricova H."/>
            <person name="Matiasovicova J."/>
            <person name="Kubasova T."/>
            <person name="Cejkova D."/>
            <person name="Rychlik I."/>
        </authorList>
    </citation>
    <scope>NUCLEOTIDE SEQUENCE [LARGE SCALE GENOMIC DNA]</scope>
    <source>
        <strain evidence="2 3">An411</strain>
    </source>
</reference>
<gene>
    <name evidence="2" type="ORF">H9X91_01905</name>
</gene>
<proteinExistence type="predicted"/>
<evidence type="ECO:0000313" key="2">
    <source>
        <dbReference type="EMBL" id="MBM6850191.1"/>
    </source>
</evidence>
<dbReference type="Proteomes" id="UP000719500">
    <property type="component" value="Unassembled WGS sequence"/>
</dbReference>
<keyword evidence="1" id="KW-0472">Membrane</keyword>
<evidence type="ECO:0000256" key="1">
    <source>
        <dbReference type="SAM" id="Phobius"/>
    </source>
</evidence>
<dbReference type="RefSeq" id="WP_204801935.1">
    <property type="nucleotide sequence ID" value="NZ_JACSNX010000001.1"/>
</dbReference>
<feature type="transmembrane region" description="Helical" evidence="1">
    <location>
        <begin position="39"/>
        <end position="58"/>
    </location>
</feature>
<protein>
    <submittedName>
        <fullName evidence="2">Uncharacterized protein</fullName>
    </submittedName>
</protein>
<evidence type="ECO:0000313" key="3">
    <source>
        <dbReference type="Proteomes" id="UP000719500"/>
    </source>
</evidence>
<organism evidence="2 3">
    <name type="scientific">Oscillibacter valericigenes</name>
    <dbReference type="NCBI Taxonomy" id="351091"/>
    <lineage>
        <taxon>Bacteria</taxon>
        <taxon>Bacillati</taxon>
        <taxon>Bacillota</taxon>
        <taxon>Clostridia</taxon>
        <taxon>Eubacteriales</taxon>
        <taxon>Oscillospiraceae</taxon>
        <taxon>Oscillibacter</taxon>
    </lineage>
</organism>
<dbReference type="EMBL" id="JACSNX010000001">
    <property type="protein sequence ID" value="MBM6850191.1"/>
    <property type="molecule type" value="Genomic_DNA"/>
</dbReference>
<sequence length="146" mass="16009">MISQIPHPIQRTLLKTILLGTAVLSFGTIWGIVSQDKVFLILSAAVGILGGAKVISLYHTVKAGRYETLEGVVLSDRAVPLRNRHVVTLEGPDQEISKVILAGKAVFRPGTEYRLYLAGNNEQDPTTVLPEYLQPVRSLLGYEELD</sequence>
<accession>A0ABS2FSX1</accession>
<keyword evidence="1" id="KW-0812">Transmembrane</keyword>
<feature type="transmembrane region" description="Helical" evidence="1">
    <location>
        <begin position="12"/>
        <end position="33"/>
    </location>
</feature>
<name>A0ABS2FSX1_9FIRM</name>